<evidence type="ECO:0000313" key="2">
    <source>
        <dbReference type="Proteomes" id="UP000054144"/>
    </source>
</evidence>
<sequence>MEINNRQVSNFLFITRWHMYVGDFDVMLLIHLVEHPDRDTFPGLRNGIHTYFLAAADLIDYTDAVTRQHLASADRSKGINNRPFSVHQQTSLTQTYIPLAVRLIAMLLRPCPPGWTFSIPEEIQSKLDKMVEDNYTLAATHAFFFTLWSYPYKPAIRNRIPDVTIQFLALAGIRKSGSWKEAFELTPTFARILYLIRLTMLYEIHTRGSNFAHSREVLAPHFTEKQNDCTFNSVSYIQHYCSTVAYATRGPPKLMYLDDINFEVMLYNGHRITLVMFKAFMALLSTDLIDIFEKKICLGHLTDFVLPDHDFVDNLNNRELGYSFLDEQENKLPSERFFQLHHIA</sequence>
<reference evidence="1 2" key="1">
    <citation type="journal article" date="2015" name="Fungal Genet. Biol.">
        <title>Evolution of novel wood decay mechanisms in Agaricales revealed by the genome sequences of Fistulina hepatica and Cylindrobasidium torrendii.</title>
        <authorList>
            <person name="Floudas D."/>
            <person name="Held B.W."/>
            <person name="Riley R."/>
            <person name="Nagy L.G."/>
            <person name="Koehler G."/>
            <person name="Ransdell A.S."/>
            <person name="Younus H."/>
            <person name="Chow J."/>
            <person name="Chiniquy J."/>
            <person name="Lipzen A."/>
            <person name="Tritt A."/>
            <person name="Sun H."/>
            <person name="Haridas S."/>
            <person name="LaButti K."/>
            <person name="Ohm R.A."/>
            <person name="Kues U."/>
            <person name="Blanchette R.A."/>
            <person name="Grigoriev I.V."/>
            <person name="Minto R.E."/>
            <person name="Hibbett D.S."/>
        </authorList>
    </citation>
    <scope>NUCLEOTIDE SEQUENCE [LARGE SCALE GENOMIC DNA]</scope>
    <source>
        <strain evidence="1 2">ATCC 64428</strain>
    </source>
</reference>
<organism evidence="1 2">
    <name type="scientific">Fistulina hepatica ATCC 64428</name>
    <dbReference type="NCBI Taxonomy" id="1128425"/>
    <lineage>
        <taxon>Eukaryota</taxon>
        <taxon>Fungi</taxon>
        <taxon>Dikarya</taxon>
        <taxon>Basidiomycota</taxon>
        <taxon>Agaricomycotina</taxon>
        <taxon>Agaricomycetes</taxon>
        <taxon>Agaricomycetidae</taxon>
        <taxon>Agaricales</taxon>
        <taxon>Fistulinaceae</taxon>
        <taxon>Fistulina</taxon>
    </lineage>
</organism>
<evidence type="ECO:0000313" key="1">
    <source>
        <dbReference type="EMBL" id="KIY49023.1"/>
    </source>
</evidence>
<protein>
    <submittedName>
        <fullName evidence="1">Uncharacterized protein</fullName>
    </submittedName>
</protein>
<dbReference type="EMBL" id="KN881738">
    <property type="protein sequence ID" value="KIY49023.1"/>
    <property type="molecule type" value="Genomic_DNA"/>
</dbReference>
<gene>
    <name evidence="1" type="ORF">FISHEDRAFT_73044</name>
</gene>
<name>A0A0D7ADQ5_9AGAR</name>
<keyword evidence="2" id="KW-1185">Reference proteome</keyword>
<accession>A0A0D7ADQ5</accession>
<dbReference type="OrthoDB" id="3151137at2759"/>
<dbReference type="AlphaFoldDB" id="A0A0D7ADQ5"/>
<proteinExistence type="predicted"/>
<dbReference type="Proteomes" id="UP000054144">
    <property type="component" value="Unassembled WGS sequence"/>
</dbReference>